<evidence type="ECO:0000313" key="1">
    <source>
        <dbReference type="EMBL" id="UPW41546.1"/>
    </source>
</evidence>
<organism evidence="1">
    <name type="scientific">Peromfec virus RodF8_60</name>
    <dbReference type="NCBI Taxonomy" id="2929386"/>
    <lineage>
        <taxon>Viruses</taxon>
        <taxon>Monodnaviria</taxon>
        <taxon>Sangervirae</taxon>
        <taxon>Phixviricota</taxon>
        <taxon>Malgrandaviricetes</taxon>
        <taxon>Petitvirales</taxon>
        <taxon>Microviridae</taxon>
    </lineage>
</organism>
<dbReference type="EMBL" id="OM869625">
    <property type="protein sequence ID" value="UPW41546.1"/>
    <property type="molecule type" value="Genomic_DNA"/>
</dbReference>
<reference evidence="1" key="1">
    <citation type="submission" date="2022-02" db="EMBL/GenBank/DDBJ databases">
        <title>Towards deciphering the DNA virus diversity associated with rodent species in the families Cricetidae and Heteromyidae.</title>
        <authorList>
            <person name="Lund M."/>
            <person name="Larsen B.B."/>
            <person name="Gryseels S."/>
            <person name="Kraberger S."/>
            <person name="Rowsey D.M."/>
            <person name="Steger L."/>
            <person name="Yule K.M."/>
            <person name="Upham N.S."/>
            <person name="Worobey M."/>
            <person name="Van Doorslaer K."/>
            <person name="Varsani A."/>
        </authorList>
    </citation>
    <scope>NUCLEOTIDE SEQUENCE</scope>
    <source>
        <strain evidence="1">NeonRodF8_60</strain>
    </source>
</reference>
<accession>A0A976R5G6</accession>
<sequence length="77" mass="9283">MQLQSKLKYILKGANVNKLPLTSLEIDNIMYKEVFITSDYVSYEKKLYEMKEKYSFILDIEETIYYDARLKKIEDNK</sequence>
<protein>
    <submittedName>
        <fullName evidence="1">Uncharacterized protein</fullName>
    </submittedName>
</protein>
<name>A0A976R5G6_9VIRU</name>
<proteinExistence type="predicted"/>